<dbReference type="RefSeq" id="WP_018371332.1">
    <property type="nucleotide sequence ID" value="NZ_UHFR01000005.1"/>
</dbReference>
<dbReference type="EMBL" id="UHFR01000005">
    <property type="protein sequence ID" value="SUN76356.1"/>
    <property type="molecule type" value="Genomic_DNA"/>
</dbReference>
<evidence type="ECO:0000256" key="1">
    <source>
        <dbReference type="SAM" id="Phobius"/>
    </source>
</evidence>
<dbReference type="OrthoDB" id="9941731at2"/>
<dbReference type="AlphaFoldDB" id="A0A380KZI9"/>
<keyword evidence="1" id="KW-1133">Transmembrane helix</keyword>
<gene>
    <name evidence="2" type="ORF">NCTC13765_00845</name>
</gene>
<evidence type="ECO:0000313" key="3">
    <source>
        <dbReference type="Proteomes" id="UP000254634"/>
    </source>
</evidence>
<name>A0A380KZI9_9STRE</name>
<keyword evidence="1" id="KW-0812">Transmembrane</keyword>
<proteinExistence type="predicted"/>
<feature type="transmembrane region" description="Helical" evidence="1">
    <location>
        <begin position="5"/>
        <end position="26"/>
    </location>
</feature>
<protein>
    <recommendedName>
        <fullName evidence="4">Phosphoribosylaminoimidazolecarboxamide formyltransferase</fullName>
    </recommendedName>
</protein>
<keyword evidence="3" id="KW-1185">Reference proteome</keyword>
<reference evidence="2" key="1">
    <citation type="submission" date="2018-06" db="EMBL/GenBank/DDBJ databases">
        <authorList>
            <consortium name="Pathogen Informatics"/>
            <person name="Doyle S."/>
        </authorList>
    </citation>
    <scope>NUCLEOTIDE SEQUENCE [LARGE SCALE GENOMIC DNA]</scope>
    <source>
        <strain evidence="2">NCTC13765</strain>
    </source>
</reference>
<evidence type="ECO:0008006" key="4">
    <source>
        <dbReference type="Google" id="ProtNLM"/>
    </source>
</evidence>
<accession>A0A380KZI9</accession>
<organism evidence="2 3">
    <name type="scientific">Streptococcus massiliensis</name>
    <dbReference type="NCBI Taxonomy" id="313439"/>
    <lineage>
        <taxon>Bacteria</taxon>
        <taxon>Bacillati</taxon>
        <taxon>Bacillota</taxon>
        <taxon>Bacilli</taxon>
        <taxon>Lactobacillales</taxon>
        <taxon>Streptococcaceae</taxon>
        <taxon>Streptococcus</taxon>
    </lineage>
</organism>
<keyword evidence="1" id="KW-0472">Membrane</keyword>
<feature type="transmembrane region" description="Helical" evidence="1">
    <location>
        <begin position="32"/>
        <end position="52"/>
    </location>
</feature>
<sequence length="55" mass="6333">MIKKVLLSIVIFVIGAFIFNALLGSLENPWRLILAYLFGMIACAVVDWLIFYKRK</sequence>
<evidence type="ECO:0000313" key="2">
    <source>
        <dbReference type="EMBL" id="SUN76356.1"/>
    </source>
</evidence>
<dbReference type="STRING" id="1123307.GCA_000380065_00639"/>
<dbReference type="Proteomes" id="UP000254634">
    <property type="component" value="Unassembled WGS sequence"/>
</dbReference>